<organism evidence="8 9">
    <name type="scientific">Tilletia indica</name>
    <dbReference type="NCBI Taxonomy" id="43049"/>
    <lineage>
        <taxon>Eukaryota</taxon>
        <taxon>Fungi</taxon>
        <taxon>Dikarya</taxon>
        <taxon>Basidiomycota</taxon>
        <taxon>Ustilaginomycotina</taxon>
        <taxon>Exobasidiomycetes</taxon>
        <taxon>Tilletiales</taxon>
        <taxon>Tilletiaceae</taxon>
        <taxon>Tilletia</taxon>
    </lineage>
</organism>
<feature type="compositionally biased region" description="Acidic residues" evidence="6">
    <location>
        <begin position="764"/>
        <end position="826"/>
    </location>
</feature>
<dbReference type="GO" id="GO:0046983">
    <property type="term" value="F:protein dimerization activity"/>
    <property type="evidence" value="ECO:0007669"/>
    <property type="project" value="InterPro"/>
</dbReference>
<evidence type="ECO:0000256" key="2">
    <source>
        <dbReference type="ARBA" id="ARBA00022723"/>
    </source>
</evidence>
<evidence type="ECO:0000256" key="6">
    <source>
        <dbReference type="SAM" id="MobiDB-lite"/>
    </source>
</evidence>
<reference evidence="8" key="1">
    <citation type="submission" date="2016-04" db="EMBL/GenBank/DDBJ databases">
        <authorList>
            <person name="Nguyen H.D."/>
            <person name="Samba Siva P."/>
            <person name="Cullis J."/>
            <person name="Levesque C.A."/>
            <person name="Hambleton S."/>
        </authorList>
    </citation>
    <scope>NUCLEOTIDE SEQUENCE</scope>
    <source>
        <strain evidence="8">DAOMC 236416</strain>
    </source>
</reference>
<evidence type="ECO:0000313" key="9">
    <source>
        <dbReference type="Proteomes" id="UP000077521"/>
    </source>
</evidence>
<evidence type="ECO:0000256" key="1">
    <source>
        <dbReference type="ARBA" id="ARBA00004123"/>
    </source>
</evidence>
<feature type="region of interest" description="Disordered" evidence="6">
    <location>
        <begin position="1091"/>
        <end position="1110"/>
    </location>
</feature>
<keyword evidence="2" id="KW-0479">Metal-binding</keyword>
<dbReference type="Proteomes" id="UP000077521">
    <property type="component" value="Unassembled WGS sequence"/>
</dbReference>
<keyword evidence="4" id="KW-0862">Zinc</keyword>
<evidence type="ECO:0000256" key="3">
    <source>
        <dbReference type="ARBA" id="ARBA00022771"/>
    </source>
</evidence>
<sequence>MYKSYWSAYNTLSMTEAVAPADAQALLDAEAAAIDAVANFRWTDMRIDEFGSQIDDLSPLSQEMARQLRDVADCLNEPDLVPTAFDKQPKFVHPESRSRFEVLGSSTSMDEYLKLTQSTQSQGRSQNSSILAPPSNQQQLLSPSFRSATLRRSPRPDRAPSTSLSKNFVVEVDNAAQKRSMPSFAFGHTKTIYPSSSSEEQEPEEEEEDNFSSPTKKPPKRARQSKDASTASKPVASSSKGKEKAATTTTSSKGKGKATSSRGKGKASTASATSSATSLKRKRSRRIAPATGEEQEQMNMSDHDSDLSSSEEEEDAMASPQLTSRTSPRRSPRQIKLRASTGSSSVVREKRAEGGASMSRAGAVADEPSTPKTPERSKPKSSSSFENGIKISKPARRSRAGIPSEKGYYGFTYLETFKENGVFKEKWRCGKCGHPKVASRQGHSNNLSSHRGKCTGTLESTMDPSASQVSVASTTAGGSTLVSTSYRGGSVSGWLNGCQIINPSLTRRYVLVDIIQNALPFTYPKSKSHVRVVKSIDARSVTALKSGSQVRRDLDKLYKSLKTNIKNELKGIDTLLALQHDAWTNIGFQHSFVAIVASYVNENWEYREILVSFDVIKKKHTGATFSSRLVRTVLQYGIEDKWVGTVTSDSAGTNHRMMDLLEFQVADKGLQERHPTIGRSNAKKTNSPSAYPRASQRHSGTWTAQENKILCMNHHINLAIRSGFKTFGVAVQAKTQKKVLQIRPAVSVKVTDEHGNETNPLSSDEYDTDADEDDDEAGDTGEEDNDGGDEDDGDGETAEGEAMDADEAEEDDYEIGFAPSDDDLISDDGGGPGAEDDPLSLPRKPKTAIGMLEAFCIAFRRSSQRRASFRACIEKEYHRNPEKAAAPFPPKPNATRWNSHFAMIQGAIKIREAIDSHCRAHIGSKTEKFGQYLLSDDQWRLLEDLVPLLNLAQDVTKDMEAKSGTLCMLLDNHATLRHEIDSMKKKLPTRNDFDAAIKAELQAFLDAVADKLKYYRDLALDNRPTIIACILHPNNRLKVFKSQYPAHVKKAEQHLRDVMAEMFGDTSTPPPQTLKSNAKEKKKSVLLAARARREQDSARDAMTQDEEDDEVTKYLDPKIAPWRDTDESPLKWWKDNEILFPTLAKVARIVLAIPGSSSSVERVFSQAARFCTPKRSRLSAATISRLVTTKHWLHEGFDPLTGLEPDAIRAAEAIAKLPDLD</sequence>
<feature type="compositionally biased region" description="Basic residues" evidence="6">
    <location>
        <begin position="327"/>
        <end position="336"/>
    </location>
</feature>
<evidence type="ECO:0000259" key="7">
    <source>
        <dbReference type="Pfam" id="PF05699"/>
    </source>
</evidence>
<comment type="caution">
    <text evidence="8">The sequence shown here is derived from an EMBL/GenBank/DDBJ whole genome shotgun (WGS) entry which is preliminary data.</text>
</comment>
<dbReference type="InterPro" id="IPR012337">
    <property type="entry name" value="RNaseH-like_sf"/>
</dbReference>
<dbReference type="Pfam" id="PF05699">
    <property type="entry name" value="Dimer_Tnp_hAT"/>
    <property type="match status" value="1"/>
</dbReference>
<feature type="region of interest" description="Disordered" evidence="6">
    <location>
        <begin position="751"/>
        <end position="844"/>
    </location>
</feature>
<comment type="subcellular location">
    <subcellularLocation>
        <location evidence="1">Nucleus</location>
    </subcellularLocation>
</comment>
<feature type="domain" description="HAT C-terminal dimerisation" evidence="7">
    <location>
        <begin position="1110"/>
        <end position="1193"/>
    </location>
</feature>
<feature type="region of interest" description="Disordered" evidence="6">
    <location>
        <begin position="675"/>
        <end position="699"/>
    </location>
</feature>
<feature type="compositionally biased region" description="Acidic residues" evidence="6">
    <location>
        <begin position="199"/>
        <end position="210"/>
    </location>
</feature>
<evidence type="ECO:0000313" key="8">
    <source>
        <dbReference type="EMBL" id="KAE8249333.1"/>
    </source>
</evidence>
<feature type="region of interest" description="Disordered" evidence="6">
    <location>
        <begin position="181"/>
        <end position="402"/>
    </location>
</feature>
<gene>
    <name evidence="8" type="ORF">A4X13_0g5250</name>
</gene>
<reference evidence="8" key="2">
    <citation type="journal article" date="2019" name="IMA Fungus">
        <title>Genome sequencing and comparison of five Tilletia species to identify candidate genes for the detection of regulated species infecting wheat.</title>
        <authorList>
            <person name="Nguyen H.D.T."/>
            <person name="Sultana T."/>
            <person name="Kesanakurti P."/>
            <person name="Hambleton S."/>
        </authorList>
    </citation>
    <scope>NUCLEOTIDE SEQUENCE</scope>
    <source>
        <strain evidence="8">DAOMC 236416</strain>
    </source>
</reference>
<keyword evidence="3" id="KW-0863">Zinc-finger</keyword>
<feature type="compositionally biased region" description="Low complexity" evidence="6">
    <location>
        <begin position="246"/>
        <end position="278"/>
    </location>
</feature>
<dbReference type="PANTHER" id="PTHR46481:SF10">
    <property type="entry name" value="ZINC FINGER BED DOMAIN-CONTAINING PROTEIN 39"/>
    <property type="match status" value="1"/>
</dbReference>
<dbReference type="SUPFAM" id="SSF53098">
    <property type="entry name" value="Ribonuclease H-like"/>
    <property type="match status" value="1"/>
</dbReference>
<dbReference type="InterPro" id="IPR052035">
    <property type="entry name" value="ZnF_BED_domain_contain"/>
</dbReference>
<keyword evidence="5" id="KW-0539">Nucleus</keyword>
<dbReference type="GO" id="GO:0008270">
    <property type="term" value="F:zinc ion binding"/>
    <property type="evidence" value="ECO:0007669"/>
    <property type="project" value="UniProtKB-KW"/>
</dbReference>
<feature type="region of interest" description="Disordered" evidence="6">
    <location>
        <begin position="116"/>
        <end position="165"/>
    </location>
</feature>
<keyword evidence="9" id="KW-1185">Reference proteome</keyword>
<proteinExistence type="predicted"/>
<dbReference type="InterPro" id="IPR008906">
    <property type="entry name" value="HATC_C_dom"/>
</dbReference>
<accession>A0A177TW64</accession>
<feature type="compositionally biased region" description="Polar residues" evidence="6">
    <location>
        <begin position="116"/>
        <end position="147"/>
    </location>
</feature>
<evidence type="ECO:0000256" key="5">
    <source>
        <dbReference type="ARBA" id="ARBA00023242"/>
    </source>
</evidence>
<name>A0A177TW64_9BASI</name>
<evidence type="ECO:0000256" key="4">
    <source>
        <dbReference type="ARBA" id="ARBA00022833"/>
    </source>
</evidence>
<dbReference type="GO" id="GO:0005634">
    <property type="term" value="C:nucleus"/>
    <property type="evidence" value="ECO:0007669"/>
    <property type="project" value="UniProtKB-SubCell"/>
</dbReference>
<dbReference type="AlphaFoldDB" id="A0A177TW64"/>
<protein>
    <recommendedName>
        <fullName evidence="7">HAT C-terminal dimerisation domain-containing protein</fullName>
    </recommendedName>
</protein>
<dbReference type="PANTHER" id="PTHR46481">
    <property type="entry name" value="ZINC FINGER BED DOMAIN-CONTAINING PROTEIN 4"/>
    <property type="match status" value="1"/>
</dbReference>
<dbReference type="EMBL" id="LWDF02000394">
    <property type="protein sequence ID" value="KAE8249333.1"/>
    <property type="molecule type" value="Genomic_DNA"/>
</dbReference>